<dbReference type="Gene3D" id="1.10.8.290">
    <property type="entry name" value="uncharacterized protein sp1917 domain"/>
    <property type="match status" value="1"/>
</dbReference>
<dbReference type="Proteomes" id="UP001501011">
    <property type="component" value="Unassembled WGS sequence"/>
</dbReference>
<sequence length="116" mass="13185">MSDHKIFSMAFSKIYPLYVQKAEKKNRTEEEVIQIICWLTGYSSDDLANQIGAESDLATFFAEAPTLNPNVSLIKGVVCGVRVEEIEDPLMRKIRYLDKLIDELAKGKSMEKILRS</sequence>
<dbReference type="Pfam" id="PF09966">
    <property type="entry name" value="DUF2200"/>
    <property type="match status" value="1"/>
</dbReference>
<dbReference type="InterPro" id="IPR023204">
    <property type="entry name" value="SP1917_dom_sf"/>
</dbReference>
<dbReference type="InterPro" id="IPR014580">
    <property type="entry name" value="UCP033199"/>
</dbReference>
<reference evidence="2" key="1">
    <citation type="journal article" date="2019" name="Int. J. Syst. Evol. Microbiol.">
        <title>The Global Catalogue of Microorganisms (GCM) 10K type strain sequencing project: providing services to taxonomists for standard genome sequencing and annotation.</title>
        <authorList>
            <consortium name="The Broad Institute Genomics Platform"/>
            <consortium name="The Broad Institute Genome Sequencing Center for Infectious Disease"/>
            <person name="Wu L."/>
            <person name="Ma J."/>
        </authorList>
    </citation>
    <scope>NUCLEOTIDE SEQUENCE [LARGE SCALE GENOMIC DNA]</scope>
    <source>
        <strain evidence="2">JCM 17728</strain>
    </source>
</reference>
<evidence type="ECO:0000313" key="1">
    <source>
        <dbReference type="EMBL" id="GAA4355820.1"/>
    </source>
</evidence>
<organism evidence="1 2">
    <name type="scientific">Kangiella marina</name>
    <dbReference type="NCBI Taxonomy" id="1079178"/>
    <lineage>
        <taxon>Bacteria</taxon>
        <taxon>Pseudomonadati</taxon>
        <taxon>Pseudomonadota</taxon>
        <taxon>Gammaproteobacteria</taxon>
        <taxon>Kangiellales</taxon>
        <taxon>Kangiellaceae</taxon>
        <taxon>Kangiella</taxon>
    </lineage>
</organism>
<dbReference type="EMBL" id="BAABFV010000001">
    <property type="protein sequence ID" value="GAA4355820.1"/>
    <property type="molecule type" value="Genomic_DNA"/>
</dbReference>
<comment type="caution">
    <text evidence="1">The sequence shown here is derived from an EMBL/GenBank/DDBJ whole genome shotgun (WGS) entry which is preliminary data.</text>
</comment>
<name>A0ABP8ICN9_9GAMM</name>
<dbReference type="PIRSF" id="PIRSF033199">
    <property type="entry name" value="UCP033199"/>
    <property type="match status" value="1"/>
</dbReference>
<evidence type="ECO:0000313" key="2">
    <source>
        <dbReference type="Proteomes" id="UP001501011"/>
    </source>
</evidence>
<dbReference type="RefSeq" id="WP_345291455.1">
    <property type="nucleotide sequence ID" value="NZ_BAABFV010000001.1"/>
</dbReference>
<keyword evidence="2" id="KW-1185">Reference proteome</keyword>
<accession>A0ABP8ICN9</accession>
<protein>
    <submittedName>
        <fullName evidence="1">DUF2200 domain-containing protein</fullName>
    </submittedName>
</protein>
<gene>
    <name evidence="1" type="ORF">GCM10023151_03200</name>
</gene>
<proteinExistence type="predicted"/>